<evidence type="ECO:0000256" key="5">
    <source>
        <dbReference type="ARBA" id="ARBA00023136"/>
    </source>
</evidence>
<evidence type="ECO:0000256" key="1">
    <source>
        <dbReference type="ARBA" id="ARBA00004370"/>
    </source>
</evidence>
<dbReference type="OrthoDB" id="9783823at2"/>
<dbReference type="Proteomes" id="UP000309872">
    <property type="component" value="Unassembled WGS sequence"/>
</dbReference>
<dbReference type="InterPro" id="IPR020846">
    <property type="entry name" value="MFS_dom"/>
</dbReference>
<dbReference type="RefSeq" id="WP_136820083.1">
    <property type="nucleotide sequence ID" value="NZ_BMJX01000002.1"/>
</dbReference>
<feature type="domain" description="Major facilitator superfamily (MFS) profile" evidence="7">
    <location>
        <begin position="1"/>
        <end position="138"/>
    </location>
</feature>
<keyword evidence="5 6" id="KW-0472">Membrane</keyword>
<evidence type="ECO:0000256" key="2">
    <source>
        <dbReference type="ARBA" id="ARBA00022448"/>
    </source>
</evidence>
<dbReference type="GO" id="GO:0016020">
    <property type="term" value="C:membrane"/>
    <property type="evidence" value="ECO:0007669"/>
    <property type="project" value="UniProtKB-SubCell"/>
</dbReference>
<dbReference type="Gene3D" id="1.20.1250.20">
    <property type="entry name" value="MFS general substrate transporter like domains"/>
    <property type="match status" value="1"/>
</dbReference>
<keyword evidence="4 6" id="KW-1133">Transmembrane helix</keyword>
<evidence type="ECO:0000256" key="6">
    <source>
        <dbReference type="SAM" id="Phobius"/>
    </source>
</evidence>
<accession>A0A4U0H653</accession>
<evidence type="ECO:0000256" key="3">
    <source>
        <dbReference type="ARBA" id="ARBA00022692"/>
    </source>
</evidence>
<evidence type="ECO:0000256" key="4">
    <source>
        <dbReference type="ARBA" id="ARBA00022989"/>
    </source>
</evidence>
<evidence type="ECO:0000313" key="8">
    <source>
        <dbReference type="EMBL" id="TJY66734.1"/>
    </source>
</evidence>
<keyword evidence="2" id="KW-0813">Transport</keyword>
<evidence type="ECO:0000313" key="9">
    <source>
        <dbReference type="Proteomes" id="UP000309872"/>
    </source>
</evidence>
<gene>
    <name evidence="8" type="ORF">FAZ19_07390</name>
</gene>
<dbReference type="AlphaFoldDB" id="A0A4U0H653"/>
<evidence type="ECO:0000259" key="7">
    <source>
        <dbReference type="PROSITE" id="PS50850"/>
    </source>
</evidence>
<feature type="transmembrane region" description="Helical" evidence="6">
    <location>
        <begin position="41"/>
        <end position="62"/>
    </location>
</feature>
<dbReference type="PROSITE" id="PS50850">
    <property type="entry name" value="MFS"/>
    <property type="match status" value="1"/>
</dbReference>
<reference evidence="8 9" key="1">
    <citation type="submission" date="2019-04" db="EMBL/GenBank/DDBJ databases">
        <title>Sphingobacterium olei sp. nov., isolated from oil-contaminated soil.</title>
        <authorList>
            <person name="Liu B."/>
        </authorList>
    </citation>
    <scope>NUCLEOTIDE SEQUENCE [LARGE SCALE GENOMIC DNA]</scope>
    <source>
        <strain evidence="8 9">Y3L14</strain>
    </source>
</reference>
<sequence>MVNQLTIVLGILLPQVINYLIAKPVVRGEALFDSWNTQMDWRWMFWSEGLPAFLFFLLLFVVPESPKWLSTKGKYDQSKKILLKIGAQHYTYAETHAVGNTLTLTEEGSNYALFRGKTPRILLISDLDLILKNCLYTI</sequence>
<dbReference type="InterPro" id="IPR005828">
    <property type="entry name" value="MFS_sugar_transport-like"/>
</dbReference>
<protein>
    <submittedName>
        <fullName evidence="8">Sugar porter family MFS transporter</fullName>
    </submittedName>
</protein>
<dbReference type="PANTHER" id="PTHR48020">
    <property type="entry name" value="PROTON MYO-INOSITOL COTRANSPORTER"/>
    <property type="match status" value="1"/>
</dbReference>
<dbReference type="InterPro" id="IPR036259">
    <property type="entry name" value="MFS_trans_sf"/>
</dbReference>
<dbReference type="SUPFAM" id="SSF103473">
    <property type="entry name" value="MFS general substrate transporter"/>
    <property type="match status" value="1"/>
</dbReference>
<dbReference type="GO" id="GO:0022857">
    <property type="term" value="F:transmembrane transporter activity"/>
    <property type="evidence" value="ECO:0007669"/>
    <property type="project" value="InterPro"/>
</dbReference>
<dbReference type="EMBL" id="SUKA01000002">
    <property type="protein sequence ID" value="TJY66734.1"/>
    <property type="molecule type" value="Genomic_DNA"/>
</dbReference>
<keyword evidence="3 6" id="KW-0812">Transmembrane</keyword>
<keyword evidence="9" id="KW-1185">Reference proteome</keyword>
<dbReference type="InterPro" id="IPR050814">
    <property type="entry name" value="Myo-inositol_Transporter"/>
</dbReference>
<name>A0A4U0H653_9SPHI</name>
<organism evidence="8 9">
    <name type="scientific">Sphingobacterium alkalisoli</name>
    <dbReference type="NCBI Taxonomy" id="1874115"/>
    <lineage>
        <taxon>Bacteria</taxon>
        <taxon>Pseudomonadati</taxon>
        <taxon>Bacteroidota</taxon>
        <taxon>Sphingobacteriia</taxon>
        <taxon>Sphingobacteriales</taxon>
        <taxon>Sphingobacteriaceae</taxon>
        <taxon>Sphingobacterium</taxon>
    </lineage>
</organism>
<proteinExistence type="predicted"/>
<comment type="caution">
    <text evidence="8">The sequence shown here is derived from an EMBL/GenBank/DDBJ whole genome shotgun (WGS) entry which is preliminary data.</text>
</comment>
<dbReference type="Pfam" id="PF00083">
    <property type="entry name" value="Sugar_tr"/>
    <property type="match status" value="1"/>
</dbReference>
<dbReference type="PANTHER" id="PTHR48020:SF12">
    <property type="entry name" value="PROTON MYO-INOSITOL COTRANSPORTER"/>
    <property type="match status" value="1"/>
</dbReference>
<comment type="subcellular location">
    <subcellularLocation>
        <location evidence="1">Membrane</location>
    </subcellularLocation>
</comment>